<dbReference type="InterPro" id="IPR053257">
    <property type="entry name" value="Cu-only_SOD"/>
</dbReference>
<protein>
    <submittedName>
        <fullName evidence="4">Uncharacterized protein cusr isoform X1</fullName>
    </submittedName>
</protein>
<dbReference type="Gene3D" id="2.60.40.200">
    <property type="entry name" value="Superoxide dismutase, copper/zinc binding domain"/>
    <property type="match status" value="4"/>
</dbReference>
<keyword evidence="3" id="KW-1185">Reference proteome</keyword>
<dbReference type="RefSeq" id="XP_028256666.1">
    <property type="nucleotide sequence ID" value="XM_028400865.1"/>
</dbReference>
<dbReference type="InterPro" id="IPR001424">
    <property type="entry name" value="SOD_Cu_Zn_dom"/>
</dbReference>
<gene>
    <name evidence="4" type="primary">cusr</name>
</gene>
<dbReference type="Proteomes" id="UP000515145">
    <property type="component" value="Chromosome 1"/>
</dbReference>
<accession>A0A6P7HWX0</accession>
<feature type="domain" description="Superoxide dismutase copper/zinc binding" evidence="2">
    <location>
        <begin position="422"/>
        <end position="568"/>
    </location>
</feature>
<feature type="chain" id="PRO_5027799791" evidence="1">
    <location>
        <begin position="25"/>
        <end position="986"/>
    </location>
</feature>
<dbReference type="GO" id="GO:0006801">
    <property type="term" value="P:superoxide metabolic process"/>
    <property type="evidence" value="ECO:0007669"/>
    <property type="project" value="InterPro"/>
</dbReference>
<dbReference type="PANTHER" id="PTHR20910">
    <property type="entry name" value="AGAP001623-PA"/>
    <property type="match status" value="1"/>
</dbReference>
<organism evidence="3 4">
    <name type="scientific">Parambassis ranga</name>
    <name type="common">Indian glassy fish</name>
    <dbReference type="NCBI Taxonomy" id="210632"/>
    <lineage>
        <taxon>Eukaryota</taxon>
        <taxon>Metazoa</taxon>
        <taxon>Chordata</taxon>
        <taxon>Craniata</taxon>
        <taxon>Vertebrata</taxon>
        <taxon>Euteleostomi</taxon>
        <taxon>Actinopterygii</taxon>
        <taxon>Neopterygii</taxon>
        <taxon>Teleostei</taxon>
        <taxon>Neoteleostei</taxon>
        <taxon>Acanthomorphata</taxon>
        <taxon>Ovalentaria</taxon>
        <taxon>Ambassidae</taxon>
        <taxon>Parambassis</taxon>
    </lineage>
</organism>
<dbReference type="InParanoid" id="A0A6P7HWX0"/>
<dbReference type="AlphaFoldDB" id="A0A6P7HWX0"/>
<evidence type="ECO:0000256" key="1">
    <source>
        <dbReference type="SAM" id="SignalP"/>
    </source>
</evidence>
<evidence type="ECO:0000313" key="4">
    <source>
        <dbReference type="RefSeq" id="XP_028256666.1"/>
    </source>
</evidence>
<name>A0A6P7HWX0_9TELE</name>
<feature type="domain" description="Superoxide dismutase copper/zinc binding" evidence="2">
    <location>
        <begin position="270"/>
        <end position="394"/>
    </location>
</feature>
<sequence length="986" mass="105624">MHTSANMCLLPAALMFILLDPISCVQFLAPLNMGGVTGNVWFDSDSRTATVNVSGAGSCGSVNVSLTKFPVMYGHFAEPCSEANIGSSVFTFTANPASDAAINMTFFFKQRSNLDDLSLSLQTCNGTKVCTVVSRGQTLLTYQARFTESIAGNVYIRLNNAHTNPRLLADLMTIGQVNASQTNITLFGSTSTAASCSVLLGSLDPSALTELGVVEVGIPLQPQKSRLDLPSFNNLTRFLLFRLESSYKCAQIYNLAEKQVSAVINMKGIKGYFSFRQASPFDATELTVNLTNLQQSQVGPYHVHMFPVPPVSLSSQCTNDNVGGHWNPFALQTSDPAYPKGPGSTHDKYEIGDLSAKHMSLANKNVVDAVFTDFNLPLFGQNSIIGRSVVIHKTNGTRYVCGSISYLGEVIVGRAIFQSPVVGEIWFTQLVNSPLSDVSIFMDLSYGNPTMTATQNHNWHVHNFPISSERNDDENRCSTTEGHWNPFNISTGDSSYALHCRPAGPFSCEVGDLSSKHSTINLGTRVGGVEGKNFFTDVTSWVQGLGIIGRSVVIHQKDKGGPRVACANVTMVRVPKARLGPWFGLGASSSQVQFSQAVPQGPTTISVSLSNLNSLAGGYHVHVLPVKPGSVDPCSNANIQGHHNPLGWNVTNSPSPGTGTVDRYEIGDISGKFGMLNNTNSLEAVYMDPAMPLTGPYSIVGRSVVIHYTNGSRMQCANILADKNADGQWTYASATFSGAVTGTVKMSQQMFPDGSSSDVTLEVDLHSSSGQTTASLFISTNRVGTSNSDCTKVGDTFNPFNMTSLSSNCSLESPLSCVVGEVFARQGPVSLTERQLFTDSIIQLSGDNTVVHRSVVLKNGTNTIACASILPGSPSAEQIFPRVSSFSRFDFRTRVADVLQMQAARITILPDSPMSTASGTCQQVNFMVSGDVSTELMKSIKTSGKMGLYKESDSCTRNTGPPLVPGSFLLGLMFAATSLLPSITYL</sequence>
<dbReference type="CTD" id="100004316"/>
<dbReference type="SUPFAM" id="SSF49329">
    <property type="entry name" value="Cu,Zn superoxide dismutase-like"/>
    <property type="match status" value="4"/>
</dbReference>
<evidence type="ECO:0000259" key="2">
    <source>
        <dbReference type="Pfam" id="PF00080"/>
    </source>
</evidence>
<evidence type="ECO:0000313" key="3">
    <source>
        <dbReference type="Proteomes" id="UP000515145"/>
    </source>
</evidence>
<keyword evidence="1" id="KW-0732">Signal</keyword>
<dbReference type="InterPro" id="IPR036423">
    <property type="entry name" value="SOD-like_Cu/Zn_dom_sf"/>
</dbReference>
<feature type="domain" description="Superoxide dismutase copper/zinc binding" evidence="2">
    <location>
        <begin position="590"/>
        <end position="710"/>
    </location>
</feature>
<reference evidence="4" key="1">
    <citation type="submission" date="2025-08" db="UniProtKB">
        <authorList>
            <consortium name="RefSeq"/>
        </authorList>
    </citation>
    <scope>IDENTIFICATION</scope>
</reference>
<dbReference type="GO" id="GO:0046872">
    <property type="term" value="F:metal ion binding"/>
    <property type="evidence" value="ECO:0007669"/>
    <property type="project" value="InterPro"/>
</dbReference>
<dbReference type="OrthoDB" id="159229at2759"/>
<proteinExistence type="predicted"/>
<dbReference type="Pfam" id="PF00080">
    <property type="entry name" value="Sod_Cu"/>
    <property type="match status" value="3"/>
</dbReference>
<dbReference type="GeneID" id="114432688"/>
<dbReference type="PANTHER" id="PTHR20910:SF1">
    <property type="entry name" value="SUPEROXIDE DISMUTASE COPPER_ZINC BINDING DOMAIN-CONTAINING PROTEIN"/>
    <property type="match status" value="1"/>
</dbReference>
<feature type="signal peptide" evidence="1">
    <location>
        <begin position="1"/>
        <end position="24"/>
    </location>
</feature>